<comment type="caution">
    <text evidence="1">The sequence shown here is derived from an EMBL/GenBank/DDBJ whole genome shotgun (WGS) entry which is preliminary data.</text>
</comment>
<accession>E0NH41</accession>
<protein>
    <submittedName>
        <fullName evidence="1">Uncharacterized protein</fullName>
    </submittedName>
</protein>
<evidence type="ECO:0000313" key="1">
    <source>
        <dbReference type="EMBL" id="EFL95228.1"/>
    </source>
</evidence>
<dbReference type="EMBL" id="AEEG01000005">
    <property type="protein sequence ID" value="EFL95228.1"/>
    <property type="molecule type" value="Genomic_DNA"/>
</dbReference>
<dbReference type="AlphaFoldDB" id="E0NH41"/>
<gene>
    <name evidence="1" type="ORF">HMPREF0623_1364</name>
</gene>
<reference evidence="1" key="1">
    <citation type="submission" date="2010-07" db="EMBL/GenBank/DDBJ databases">
        <authorList>
            <person name="Muzny D."/>
            <person name="Qin X."/>
            <person name="Deng J."/>
            <person name="Jiang H."/>
            <person name="Liu Y."/>
            <person name="Qu J."/>
            <person name="Song X.-Z."/>
            <person name="Zhang L."/>
            <person name="Thornton R."/>
            <person name="Coyle M."/>
            <person name="Francisco L."/>
            <person name="Jackson L."/>
            <person name="Javaid M."/>
            <person name="Korchina V."/>
            <person name="Kovar C."/>
            <person name="Mata R."/>
            <person name="Mathew T."/>
            <person name="Ngo R."/>
            <person name="Nguyen L."/>
            <person name="Nguyen N."/>
            <person name="Okwuonu G."/>
            <person name="Ongeri F."/>
            <person name="Pham C."/>
            <person name="Simmons D."/>
            <person name="Wilczek-Boney K."/>
            <person name="Hale W."/>
            <person name="Jakkamsetti A."/>
            <person name="Pham P."/>
            <person name="Ruth R."/>
            <person name="San Lucas F."/>
            <person name="Warren J."/>
            <person name="Zhang J."/>
            <person name="Zhao Z."/>
            <person name="Zhou C."/>
            <person name="Zhu D."/>
            <person name="Lee S."/>
            <person name="Bess C."/>
            <person name="Blankenburg K."/>
            <person name="Forbes L."/>
            <person name="Fu Q."/>
            <person name="Gubbala S."/>
            <person name="Hirani K."/>
            <person name="Jayaseelan J.C."/>
            <person name="Lara F."/>
            <person name="Munidasa M."/>
            <person name="Palculict T."/>
            <person name="Patil S."/>
            <person name="Pu L.-L."/>
            <person name="Saada N."/>
            <person name="Tang L."/>
            <person name="Weissenberger G."/>
            <person name="Zhu Y."/>
            <person name="Hemphill L."/>
            <person name="Shang Y."/>
            <person name="Youmans B."/>
            <person name="Ayvaz T."/>
            <person name="Ross M."/>
            <person name="Santibanez J."/>
            <person name="Aqrawi P."/>
            <person name="Gross S."/>
            <person name="Joshi V."/>
            <person name="Fowler G."/>
            <person name="Nazareth L."/>
            <person name="Reid J."/>
            <person name="Worley K."/>
            <person name="Petrosino J."/>
            <person name="Highlander S."/>
            <person name="Gibbs R."/>
        </authorList>
    </citation>
    <scope>NUCLEOTIDE SEQUENCE [LARGE SCALE GENOMIC DNA]</scope>
    <source>
        <strain evidence="1">DSM 20284</strain>
    </source>
</reference>
<organism evidence="1 2">
    <name type="scientific">Pediococcus acidilactici DSM 20284</name>
    <dbReference type="NCBI Taxonomy" id="862514"/>
    <lineage>
        <taxon>Bacteria</taxon>
        <taxon>Bacillati</taxon>
        <taxon>Bacillota</taxon>
        <taxon>Bacilli</taxon>
        <taxon>Lactobacillales</taxon>
        <taxon>Lactobacillaceae</taxon>
        <taxon>Pediococcus</taxon>
        <taxon>Pediococcus acidilactici group</taxon>
    </lineage>
</organism>
<evidence type="ECO:0000313" key="2">
    <source>
        <dbReference type="Proteomes" id="UP000004470"/>
    </source>
</evidence>
<proteinExistence type="predicted"/>
<sequence>MALDVRDGNYREIANNDEIFKRFLPSRNLRVRSRDCKDGIWLSFGNGKGYFSK</sequence>
<keyword evidence="2" id="KW-1185">Reference proteome</keyword>
<name>E0NH41_PEDAC</name>
<dbReference type="Proteomes" id="UP000004470">
    <property type="component" value="Unassembled WGS sequence"/>
</dbReference>
<dbReference type="HOGENOM" id="CLU_3064463_0_0_9"/>